<dbReference type="InterPro" id="IPR012677">
    <property type="entry name" value="Nucleotide-bd_a/b_plait_sf"/>
</dbReference>
<feature type="compositionally biased region" description="Basic residues" evidence="1">
    <location>
        <begin position="86"/>
        <end position="95"/>
    </location>
</feature>
<gene>
    <name evidence="3" type="primary">Cbn-acin-1</name>
    <name evidence="3" type="ORF">CAEBREN_02525</name>
</gene>
<feature type="compositionally biased region" description="Basic and acidic residues" evidence="1">
    <location>
        <begin position="390"/>
        <end position="400"/>
    </location>
</feature>
<dbReference type="InterPro" id="IPR036361">
    <property type="entry name" value="SAP_dom_sf"/>
</dbReference>
<dbReference type="InterPro" id="IPR003034">
    <property type="entry name" value="SAP_dom"/>
</dbReference>
<name>G0NJS1_CAEBE</name>
<evidence type="ECO:0000313" key="3">
    <source>
        <dbReference type="EMBL" id="EGT32529.1"/>
    </source>
</evidence>
<dbReference type="PANTHER" id="PTHR46589:SF1">
    <property type="entry name" value="APOPTOTIC CHROMATIN CONDENSATION INDUCER IN THE NUCLEUS"/>
    <property type="match status" value="1"/>
</dbReference>
<dbReference type="CDD" id="cd12432">
    <property type="entry name" value="RRM_ACINU"/>
    <property type="match status" value="1"/>
</dbReference>
<feature type="compositionally biased region" description="Basic and acidic residues" evidence="1">
    <location>
        <begin position="202"/>
        <end position="244"/>
    </location>
</feature>
<dbReference type="GO" id="GO:0008380">
    <property type="term" value="P:RNA splicing"/>
    <property type="evidence" value="ECO:0007669"/>
    <property type="project" value="TreeGrafter"/>
</dbReference>
<dbReference type="EMBL" id="GL379896">
    <property type="protein sequence ID" value="EGT32529.1"/>
    <property type="molecule type" value="Genomic_DNA"/>
</dbReference>
<dbReference type="SUPFAM" id="SSF68906">
    <property type="entry name" value="SAP domain"/>
    <property type="match status" value="1"/>
</dbReference>
<dbReference type="InterPro" id="IPR052793">
    <property type="entry name" value="EJC-associated_protein"/>
</dbReference>
<dbReference type="PROSITE" id="PS50800">
    <property type="entry name" value="SAP"/>
    <property type="match status" value="1"/>
</dbReference>
<feature type="compositionally biased region" description="Basic and acidic residues" evidence="1">
    <location>
        <begin position="54"/>
        <end position="63"/>
    </location>
</feature>
<dbReference type="InterPro" id="IPR035979">
    <property type="entry name" value="RBD_domain_sf"/>
</dbReference>
<organism evidence="4">
    <name type="scientific">Caenorhabditis brenneri</name>
    <name type="common">Nematode worm</name>
    <dbReference type="NCBI Taxonomy" id="135651"/>
    <lineage>
        <taxon>Eukaryota</taxon>
        <taxon>Metazoa</taxon>
        <taxon>Ecdysozoa</taxon>
        <taxon>Nematoda</taxon>
        <taxon>Chromadorea</taxon>
        <taxon>Rhabditida</taxon>
        <taxon>Rhabditina</taxon>
        <taxon>Rhabditomorpha</taxon>
        <taxon>Rhabditoidea</taxon>
        <taxon>Rhabditidae</taxon>
        <taxon>Peloderinae</taxon>
        <taxon>Caenorhabditis</taxon>
    </lineage>
</organism>
<dbReference type="STRING" id="135651.G0NJS1"/>
<dbReference type="InterPro" id="IPR034257">
    <property type="entry name" value="Acinus_RRM"/>
</dbReference>
<dbReference type="Gene3D" id="1.10.720.30">
    <property type="entry name" value="SAP domain"/>
    <property type="match status" value="1"/>
</dbReference>
<dbReference type="Pfam" id="PF02037">
    <property type="entry name" value="SAP"/>
    <property type="match status" value="1"/>
</dbReference>
<feature type="compositionally biased region" description="Basic and acidic residues" evidence="1">
    <location>
        <begin position="497"/>
        <end position="569"/>
    </location>
</feature>
<dbReference type="FunCoup" id="G0NJS1">
    <property type="interactions" value="528"/>
</dbReference>
<keyword evidence="4" id="KW-1185">Reference proteome</keyword>
<dbReference type="AlphaFoldDB" id="G0NJS1"/>
<reference evidence="4" key="1">
    <citation type="submission" date="2011-07" db="EMBL/GenBank/DDBJ databases">
        <authorList>
            <consortium name="Caenorhabditis brenneri Sequencing and Analysis Consortium"/>
            <person name="Wilson R.K."/>
        </authorList>
    </citation>
    <scope>NUCLEOTIDE SEQUENCE [LARGE SCALE GENOMIC DNA]</scope>
    <source>
        <strain evidence="4">PB2801</strain>
    </source>
</reference>
<feature type="region of interest" description="Disordered" evidence="1">
    <location>
        <begin position="354"/>
        <end position="374"/>
    </location>
</feature>
<feature type="region of interest" description="Disordered" evidence="1">
    <location>
        <begin position="50"/>
        <end position="256"/>
    </location>
</feature>
<evidence type="ECO:0000256" key="1">
    <source>
        <dbReference type="SAM" id="MobiDB-lite"/>
    </source>
</evidence>
<feature type="domain" description="SAP" evidence="2">
    <location>
        <begin position="13"/>
        <end position="47"/>
    </location>
</feature>
<feature type="compositionally biased region" description="Basic and acidic residues" evidence="1">
    <location>
        <begin position="96"/>
        <end position="145"/>
    </location>
</feature>
<dbReference type="Gene3D" id="3.30.70.330">
    <property type="match status" value="1"/>
</dbReference>
<evidence type="ECO:0000259" key="2">
    <source>
        <dbReference type="PROSITE" id="PS50800"/>
    </source>
</evidence>
<dbReference type="PANTHER" id="PTHR46589">
    <property type="entry name" value="APOPTOTIC CHROMATIN CONDENSATION INDUCER IN THE NUCLEUS"/>
    <property type="match status" value="1"/>
</dbReference>
<proteinExistence type="predicted"/>
<protein>
    <submittedName>
        <fullName evidence="3">CBN-ACIN-1 protein</fullName>
    </submittedName>
</protein>
<feature type="region of interest" description="Disordered" evidence="1">
    <location>
        <begin position="390"/>
        <end position="575"/>
    </location>
</feature>
<dbReference type="InParanoid" id="G0NJS1"/>
<dbReference type="GO" id="GO:0003723">
    <property type="term" value="F:RNA binding"/>
    <property type="evidence" value="ECO:0007669"/>
    <property type="project" value="TreeGrafter"/>
</dbReference>
<dbReference type="SMART" id="SM00513">
    <property type="entry name" value="SAP"/>
    <property type="match status" value="1"/>
</dbReference>
<accession>G0NJS1</accession>
<feature type="compositionally biased region" description="Polar residues" evidence="1">
    <location>
        <begin position="64"/>
        <end position="85"/>
    </location>
</feature>
<dbReference type="InterPro" id="IPR032552">
    <property type="entry name" value="RSB_motif"/>
</dbReference>
<dbReference type="OMA" id="TNTHENA"/>
<sequence length="575" mass="64909">MSDDDIMIDGRPLSTLKVTDLKDELESRQLSTKGVKAVLQERLKEALLGCSVGGDKDRLRTESETSGTTTPKSNSSPLKSPVTSPSKRRSSRAGHKSTEEVQEPEKETEKAVESTDEKPMTPEKEVEKTSEKSEPSETPEKKNGVEEDEGANMKAAGDIASVNPESNPKKEEASEANGTPTKQEVAKEDDGDELDYGDEEEKDQKDDDSMDAEEKKEESIVQVKKDDATDEGVKKEEKVRESVSHRRASSPSSRHPVSNIVHIRGLTRPFTERQLRGEIEKHGGEITDFWIDKVKSHCFAKLHSASDAKRVIEAMHDTVWPDGNPKRLAIVHETEENMNKYKEGNESTIKEAGAVAGRAERLSSHSQSSALGGKAGLQITLQNVLRENDKLDSERKEKRGNLASRLTRVEEKSEGKEGRKRERSETPPFSRGAGFMDVKKAKYEDEDRGRRRTDSHSDDRRRELVKEEPPKKSLEELFKKTIAQPSIYYLPLTDEQVAEKEAKKKEKNTEKAEDRVEKSDRGRSRDERGDREDRGDRGSRNDREDRGVRAEREDRVGRGDRGDREDRGDRPRRRD</sequence>
<feature type="compositionally biased region" description="Basic and acidic residues" evidence="1">
    <location>
        <begin position="437"/>
        <end position="479"/>
    </location>
</feature>
<dbReference type="OrthoDB" id="5348404at2759"/>
<feature type="compositionally biased region" description="Basic and acidic residues" evidence="1">
    <location>
        <begin position="407"/>
        <end position="425"/>
    </location>
</feature>
<dbReference type="GO" id="GO:0071011">
    <property type="term" value="C:precatalytic spliceosome"/>
    <property type="evidence" value="ECO:0007669"/>
    <property type="project" value="TreeGrafter"/>
</dbReference>
<dbReference type="SUPFAM" id="SSF54928">
    <property type="entry name" value="RNA-binding domain, RBD"/>
    <property type="match status" value="1"/>
</dbReference>
<dbReference type="eggNOG" id="KOG2416">
    <property type="taxonomic scope" value="Eukaryota"/>
</dbReference>
<feature type="compositionally biased region" description="Acidic residues" evidence="1">
    <location>
        <begin position="187"/>
        <end position="201"/>
    </location>
</feature>
<dbReference type="Proteomes" id="UP000008068">
    <property type="component" value="Unassembled WGS sequence"/>
</dbReference>
<evidence type="ECO:0000313" key="4">
    <source>
        <dbReference type="Proteomes" id="UP000008068"/>
    </source>
</evidence>
<dbReference type="HOGENOM" id="CLU_398137_0_0_1"/>
<dbReference type="GO" id="GO:0061574">
    <property type="term" value="C:ASAP complex"/>
    <property type="evidence" value="ECO:0007669"/>
    <property type="project" value="TreeGrafter"/>
</dbReference>
<dbReference type="Pfam" id="PF16294">
    <property type="entry name" value="RSB_motif"/>
    <property type="match status" value="1"/>
</dbReference>